<dbReference type="Gene3D" id="2.40.110.10">
    <property type="entry name" value="Butyryl-CoA Dehydrogenase, subunit A, domain 2"/>
    <property type="match status" value="1"/>
</dbReference>
<dbReference type="GO" id="GO:0005737">
    <property type="term" value="C:cytoplasm"/>
    <property type="evidence" value="ECO:0007669"/>
    <property type="project" value="TreeGrafter"/>
</dbReference>
<reference evidence="3" key="1">
    <citation type="submission" date="2019-10" db="EMBL/GenBank/DDBJ databases">
        <authorList>
            <consortium name="DOE Joint Genome Institute"/>
            <person name="Kuo A."/>
            <person name="Miyauchi S."/>
            <person name="Kiss E."/>
            <person name="Drula E."/>
            <person name="Kohler A."/>
            <person name="Sanchez-Garcia M."/>
            <person name="Andreopoulos B."/>
            <person name="Barry K.W."/>
            <person name="Bonito G."/>
            <person name="Buee M."/>
            <person name="Carver A."/>
            <person name="Chen C."/>
            <person name="Cichocki N."/>
            <person name="Clum A."/>
            <person name="Culley D."/>
            <person name="Crous P.W."/>
            <person name="Fauchery L."/>
            <person name="Girlanda M."/>
            <person name="Hayes R."/>
            <person name="Keri Z."/>
            <person name="LaButti K."/>
            <person name="Lipzen A."/>
            <person name="Lombard V."/>
            <person name="Magnuson J."/>
            <person name="Maillard F."/>
            <person name="Morin E."/>
            <person name="Murat C."/>
            <person name="Nolan M."/>
            <person name="Ohm R."/>
            <person name="Pangilinan J."/>
            <person name="Pereira M."/>
            <person name="Perotto S."/>
            <person name="Peter M."/>
            <person name="Riley R."/>
            <person name="Sitrit Y."/>
            <person name="Stielow B."/>
            <person name="Szollosi G."/>
            <person name="Zifcakova L."/>
            <person name="Stursova M."/>
            <person name="Spatafora J.W."/>
            <person name="Tedersoo L."/>
            <person name="Vaario L.-M."/>
            <person name="Yamada A."/>
            <person name="Yan M."/>
            <person name="Wang P."/>
            <person name="Xu J."/>
            <person name="Bruns T."/>
            <person name="Baldrian P."/>
            <person name="Vilgalys R."/>
            <person name="Henrissat B."/>
            <person name="Grigoriev I.V."/>
            <person name="Hibbett D."/>
            <person name="Nagy L.G."/>
            <person name="Martin F.M."/>
        </authorList>
    </citation>
    <scope>NUCLEOTIDE SEQUENCE</scope>
    <source>
        <strain evidence="3">BED1</strain>
    </source>
</reference>
<dbReference type="InterPro" id="IPR009100">
    <property type="entry name" value="AcylCoA_DH/oxidase_NM_dom_sf"/>
</dbReference>
<evidence type="ECO:0000313" key="3">
    <source>
        <dbReference type="EMBL" id="KAF8426504.1"/>
    </source>
</evidence>
<dbReference type="GO" id="GO:0003995">
    <property type="term" value="F:acyl-CoA dehydrogenase activity"/>
    <property type="evidence" value="ECO:0007669"/>
    <property type="project" value="TreeGrafter"/>
</dbReference>
<dbReference type="InterPro" id="IPR050741">
    <property type="entry name" value="Acyl-CoA_dehydrogenase"/>
</dbReference>
<keyword evidence="4" id="KW-1185">Reference proteome</keyword>
<name>A0AAD4BFN8_BOLED</name>
<protein>
    <submittedName>
        <fullName evidence="3">Acyl-CoA dehydrogenase/oxidase</fullName>
    </submittedName>
</protein>
<accession>A0AAD4BFN8</accession>
<feature type="domain" description="Acyl-CoA oxidase/dehydrogenase middle" evidence="2">
    <location>
        <begin position="12"/>
        <end position="93"/>
    </location>
</feature>
<dbReference type="Pfam" id="PF02770">
    <property type="entry name" value="Acyl-CoA_dh_M"/>
    <property type="match status" value="1"/>
</dbReference>
<dbReference type="InterPro" id="IPR006091">
    <property type="entry name" value="Acyl-CoA_Oxase/DH_mid-dom"/>
</dbReference>
<sequence length="139" mass="14921">MQETLCLLGAFSGSDVAGMRTRATKTLDGKFWIINGTKKWITNGTFADYFTVPCHTDNGITIILVKRGEGVNTKPIKTMYSAAAGTAFVTLDNVKVPIENTSVPKTVACLSSSQTSTTSTGCSATSDYRKCIQVRLGRL</sequence>
<dbReference type="GO" id="GO:0033539">
    <property type="term" value="P:fatty acid beta-oxidation using acyl-CoA dehydrogenase"/>
    <property type="evidence" value="ECO:0007669"/>
    <property type="project" value="TreeGrafter"/>
</dbReference>
<comment type="caution">
    <text evidence="3">The sequence shown here is derived from an EMBL/GenBank/DDBJ whole genome shotgun (WGS) entry which is preliminary data.</text>
</comment>
<reference evidence="3" key="2">
    <citation type="journal article" date="2020" name="Nat. Commun.">
        <title>Large-scale genome sequencing of mycorrhizal fungi provides insights into the early evolution of symbiotic traits.</title>
        <authorList>
            <person name="Miyauchi S."/>
            <person name="Kiss E."/>
            <person name="Kuo A."/>
            <person name="Drula E."/>
            <person name="Kohler A."/>
            <person name="Sanchez-Garcia M."/>
            <person name="Morin E."/>
            <person name="Andreopoulos B."/>
            <person name="Barry K.W."/>
            <person name="Bonito G."/>
            <person name="Buee M."/>
            <person name="Carver A."/>
            <person name="Chen C."/>
            <person name="Cichocki N."/>
            <person name="Clum A."/>
            <person name="Culley D."/>
            <person name="Crous P.W."/>
            <person name="Fauchery L."/>
            <person name="Girlanda M."/>
            <person name="Hayes R.D."/>
            <person name="Keri Z."/>
            <person name="LaButti K."/>
            <person name="Lipzen A."/>
            <person name="Lombard V."/>
            <person name="Magnuson J."/>
            <person name="Maillard F."/>
            <person name="Murat C."/>
            <person name="Nolan M."/>
            <person name="Ohm R.A."/>
            <person name="Pangilinan J."/>
            <person name="Pereira M.F."/>
            <person name="Perotto S."/>
            <person name="Peter M."/>
            <person name="Pfister S."/>
            <person name="Riley R."/>
            <person name="Sitrit Y."/>
            <person name="Stielow J.B."/>
            <person name="Szollosi G."/>
            <person name="Zifcakova L."/>
            <person name="Stursova M."/>
            <person name="Spatafora J.W."/>
            <person name="Tedersoo L."/>
            <person name="Vaario L.M."/>
            <person name="Yamada A."/>
            <person name="Yan M."/>
            <person name="Wang P."/>
            <person name="Xu J."/>
            <person name="Bruns T."/>
            <person name="Baldrian P."/>
            <person name="Vilgalys R."/>
            <person name="Dunand C."/>
            <person name="Henrissat B."/>
            <person name="Grigoriev I.V."/>
            <person name="Hibbett D."/>
            <person name="Nagy L.G."/>
            <person name="Martin F.M."/>
        </authorList>
    </citation>
    <scope>NUCLEOTIDE SEQUENCE</scope>
    <source>
        <strain evidence="3">BED1</strain>
    </source>
</reference>
<dbReference type="PANTHER" id="PTHR48083:SF28">
    <property type="entry name" value="ACYL-COA DEHYDROGENASE FAMILY PROTEIN (AFU_ORTHOLOGUE AFUA_6G10880)-RELATED"/>
    <property type="match status" value="1"/>
</dbReference>
<evidence type="ECO:0000313" key="4">
    <source>
        <dbReference type="Proteomes" id="UP001194468"/>
    </source>
</evidence>
<dbReference type="Proteomes" id="UP001194468">
    <property type="component" value="Unassembled WGS sequence"/>
</dbReference>
<evidence type="ECO:0000259" key="2">
    <source>
        <dbReference type="Pfam" id="PF02770"/>
    </source>
</evidence>
<gene>
    <name evidence="3" type="ORF">L210DRAFT_3652866</name>
</gene>
<evidence type="ECO:0000256" key="1">
    <source>
        <dbReference type="ARBA" id="ARBA00023002"/>
    </source>
</evidence>
<dbReference type="EMBL" id="WHUW01000086">
    <property type="protein sequence ID" value="KAF8426504.1"/>
    <property type="molecule type" value="Genomic_DNA"/>
</dbReference>
<proteinExistence type="predicted"/>
<organism evidence="3 4">
    <name type="scientific">Boletus edulis BED1</name>
    <dbReference type="NCBI Taxonomy" id="1328754"/>
    <lineage>
        <taxon>Eukaryota</taxon>
        <taxon>Fungi</taxon>
        <taxon>Dikarya</taxon>
        <taxon>Basidiomycota</taxon>
        <taxon>Agaricomycotina</taxon>
        <taxon>Agaricomycetes</taxon>
        <taxon>Agaricomycetidae</taxon>
        <taxon>Boletales</taxon>
        <taxon>Boletineae</taxon>
        <taxon>Boletaceae</taxon>
        <taxon>Boletoideae</taxon>
        <taxon>Boletus</taxon>
    </lineage>
</organism>
<dbReference type="PANTHER" id="PTHR48083">
    <property type="entry name" value="MEDIUM-CHAIN SPECIFIC ACYL-COA DEHYDROGENASE, MITOCHONDRIAL-RELATED"/>
    <property type="match status" value="1"/>
</dbReference>
<dbReference type="AlphaFoldDB" id="A0AAD4BFN8"/>
<keyword evidence="1" id="KW-0560">Oxidoreductase</keyword>
<dbReference type="SUPFAM" id="SSF56645">
    <property type="entry name" value="Acyl-CoA dehydrogenase NM domain-like"/>
    <property type="match status" value="1"/>
</dbReference>
<dbReference type="InterPro" id="IPR046373">
    <property type="entry name" value="Acyl-CoA_Oxase/DH_mid-dom_sf"/>
</dbReference>